<evidence type="ECO:0000256" key="2">
    <source>
        <dbReference type="ARBA" id="ARBA00007656"/>
    </source>
</evidence>
<dbReference type="PROSITE" id="PS01096">
    <property type="entry name" value="PPIC_PPIASE_1"/>
    <property type="match status" value="1"/>
</dbReference>
<dbReference type="PANTHER" id="PTHR43629">
    <property type="entry name" value="PEPTIDYL-PROLYL CIS-TRANS ISOMERASE"/>
    <property type="match status" value="1"/>
</dbReference>
<dbReference type="Pfam" id="PF00639">
    <property type="entry name" value="Rotamase"/>
    <property type="match status" value="1"/>
</dbReference>
<dbReference type="PANTHER" id="PTHR43629:SF2">
    <property type="entry name" value="RHODANESE-LIKE_PPIC DOMAIN-CONTAINING PROTEIN 12, CHLOROPLASTIC"/>
    <property type="match status" value="1"/>
</dbReference>
<keyword evidence="5 6" id="KW-0697">Rotamase</keyword>
<dbReference type="AlphaFoldDB" id="A0A7S4IMD4"/>
<evidence type="ECO:0000259" key="7">
    <source>
        <dbReference type="PROSITE" id="PS50198"/>
    </source>
</evidence>
<dbReference type="Gene3D" id="3.10.50.40">
    <property type="match status" value="1"/>
</dbReference>
<evidence type="ECO:0000256" key="3">
    <source>
        <dbReference type="ARBA" id="ARBA00022490"/>
    </source>
</evidence>
<sequence>MMKAFLAIAVALALAAQPSTSFAPLSLRFETSTSASTSTSLGMGLFDGFKKAFSNEEYGAPPDAVKATARHILVKTPELAQEVVDKMAGGAPFASLASEYSTCPSGARGGSLGSFAPGVMVPEFDKAIFNPDTKVGELIGPVETKFGYHLIVVDKRTGGGDWY</sequence>
<evidence type="ECO:0000256" key="4">
    <source>
        <dbReference type="ARBA" id="ARBA00046231"/>
    </source>
</evidence>
<evidence type="ECO:0000313" key="8">
    <source>
        <dbReference type="EMBL" id="CAE2233472.1"/>
    </source>
</evidence>
<dbReference type="EMBL" id="HBKQ01018962">
    <property type="protein sequence ID" value="CAE2233472.1"/>
    <property type="molecule type" value="Transcribed_RNA"/>
</dbReference>
<dbReference type="GO" id="GO:0005737">
    <property type="term" value="C:cytoplasm"/>
    <property type="evidence" value="ECO:0007669"/>
    <property type="project" value="UniProtKB-SubCell"/>
</dbReference>
<dbReference type="EC" id="5.2.1.8" evidence="6"/>
<dbReference type="PROSITE" id="PS50198">
    <property type="entry name" value="PPIC_PPIASE_2"/>
    <property type="match status" value="1"/>
</dbReference>
<accession>A0A7S4IMD4</accession>
<comment type="catalytic activity">
    <reaction evidence="6">
        <text>[protein]-peptidylproline (omega=180) = [protein]-peptidylproline (omega=0)</text>
        <dbReference type="Rhea" id="RHEA:16237"/>
        <dbReference type="Rhea" id="RHEA-COMP:10747"/>
        <dbReference type="Rhea" id="RHEA-COMP:10748"/>
        <dbReference type="ChEBI" id="CHEBI:83833"/>
        <dbReference type="ChEBI" id="CHEBI:83834"/>
        <dbReference type="EC" id="5.2.1.8"/>
    </reaction>
</comment>
<evidence type="ECO:0000256" key="6">
    <source>
        <dbReference type="RuleBase" id="RU363014"/>
    </source>
</evidence>
<protein>
    <recommendedName>
        <fullName evidence="6">Peptidyl-prolyl cis-trans isomerase</fullName>
        <ecNumber evidence="6">5.2.1.8</ecNumber>
    </recommendedName>
</protein>
<evidence type="ECO:0000256" key="1">
    <source>
        <dbReference type="ARBA" id="ARBA00004496"/>
    </source>
</evidence>
<feature type="domain" description="PpiC" evidence="7">
    <location>
        <begin position="64"/>
        <end position="155"/>
    </location>
</feature>
<dbReference type="InterPro" id="IPR023058">
    <property type="entry name" value="PPIase_PpiC_CS"/>
</dbReference>
<comment type="similarity">
    <text evidence="2">Belongs to the PpiC/parvulin rotamase family.</text>
</comment>
<dbReference type="InterPro" id="IPR000297">
    <property type="entry name" value="PPIase_PpiC"/>
</dbReference>
<dbReference type="SUPFAM" id="SSF54534">
    <property type="entry name" value="FKBP-like"/>
    <property type="match status" value="1"/>
</dbReference>
<keyword evidence="3" id="KW-0963">Cytoplasm</keyword>
<name>A0A7S4IMD4_9STRA</name>
<reference evidence="8" key="1">
    <citation type="submission" date="2021-01" db="EMBL/GenBank/DDBJ databases">
        <authorList>
            <person name="Corre E."/>
            <person name="Pelletier E."/>
            <person name="Niang G."/>
            <person name="Scheremetjew M."/>
            <person name="Finn R."/>
            <person name="Kale V."/>
            <person name="Holt S."/>
            <person name="Cochrane G."/>
            <person name="Meng A."/>
            <person name="Brown T."/>
            <person name="Cohen L."/>
        </authorList>
    </citation>
    <scope>NUCLEOTIDE SEQUENCE</scope>
    <source>
        <strain evidence="8">Isolate 1302-5</strain>
    </source>
</reference>
<gene>
    <name evidence="8" type="ORF">OAUR00152_LOCUS12884</name>
</gene>
<dbReference type="InterPro" id="IPR052204">
    <property type="entry name" value="PpiC/parvulin_rotamase"/>
</dbReference>
<comment type="subcellular location">
    <subcellularLocation>
        <location evidence="1">Cytoplasm</location>
    </subcellularLocation>
</comment>
<evidence type="ECO:0000256" key="5">
    <source>
        <dbReference type="PROSITE-ProRule" id="PRU00278"/>
    </source>
</evidence>
<dbReference type="InterPro" id="IPR046357">
    <property type="entry name" value="PPIase_dom_sf"/>
</dbReference>
<keyword evidence="5 6" id="KW-0413">Isomerase</keyword>
<feature type="signal peptide" evidence="6">
    <location>
        <begin position="1"/>
        <end position="21"/>
    </location>
</feature>
<feature type="chain" id="PRO_5031592198" description="Peptidyl-prolyl cis-trans isomerase" evidence="6">
    <location>
        <begin position="22"/>
        <end position="163"/>
    </location>
</feature>
<dbReference type="GO" id="GO:0003755">
    <property type="term" value="F:peptidyl-prolyl cis-trans isomerase activity"/>
    <property type="evidence" value="ECO:0007669"/>
    <property type="project" value="UniProtKB-UniRule"/>
</dbReference>
<proteinExistence type="inferred from homology"/>
<organism evidence="8">
    <name type="scientific">Odontella aurita</name>
    <dbReference type="NCBI Taxonomy" id="265563"/>
    <lineage>
        <taxon>Eukaryota</taxon>
        <taxon>Sar</taxon>
        <taxon>Stramenopiles</taxon>
        <taxon>Ochrophyta</taxon>
        <taxon>Bacillariophyta</taxon>
        <taxon>Mediophyceae</taxon>
        <taxon>Biddulphiophycidae</taxon>
        <taxon>Eupodiscales</taxon>
        <taxon>Odontellaceae</taxon>
        <taxon>Odontella</taxon>
    </lineage>
</organism>
<keyword evidence="6" id="KW-0732">Signal</keyword>
<comment type="function">
    <text evidence="4">PPIases accelerate the folding of proteins. It prefers amino acid residues with hydrophobic side chains like leucine and phenylalanine in the P1 position of the peptides substrates.</text>
</comment>